<dbReference type="PANTHER" id="PTHR42760">
    <property type="entry name" value="SHORT-CHAIN DEHYDROGENASES/REDUCTASES FAMILY MEMBER"/>
    <property type="match status" value="1"/>
</dbReference>
<dbReference type="EMBL" id="JAUSVF010000004">
    <property type="protein sequence ID" value="MDQ0323676.1"/>
    <property type="molecule type" value="Genomic_DNA"/>
</dbReference>
<dbReference type="PROSITE" id="PS00061">
    <property type="entry name" value="ADH_SHORT"/>
    <property type="match status" value="1"/>
</dbReference>
<proteinExistence type="inferred from homology"/>
<comment type="similarity">
    <text evidence="1">Belongs to the short-chain dehydrogenases/reductases (SDR) family.</text>
</comment>
<reference evidence="2 3" key="1">
    <citation type="submission" date="2023-07" db="EMBL/GenBank/DDBJ databases">
        <title>Genomic Encyclopedia of Type Strains, Phase IV (KMG-IV): sequencing the most valuable type-strain genomes for metagenomic binning, comparative biology and taxonomic classification.</title>
        <authorList>
            <person name="Goeker M."/>
        </authorList>
    </citation>
    <scope>NUCLEOTIDE SEQUENCE [LARGE SCALE GENOMIC DNA]</scope>
    <source>
        <strain evidence="2 3">DSM 1112</strain>
    </source>
</reference>
<comment type="caution">
    <text evidence="2">The sequence shown here is derived from an EMBL/GenBank/DDBJ whole genome shotgun (WGS) entry which is preliminary data.</text>
</comment>
<evidence type="ECO:0000313" key="3">
    <source>
        <dbReference type="Proteomes" id="UP001230207"/>
    </source>
</evidence>
<dbReference type="Pfam" id="PF13561">
    <property type="entry name" value="adh_short_C2"/>
    <property type="match status" value="1"/>
</dbReference>
<dbReference type="InterPro" id="IPR020904">
    <property type="entry name" value="Sc_DH/Rdtase_CS"/>
</dbReference>
<sequence length="257" mass="26948">MNVPALFDLTGRKALVTGASRGLGQAIAQALASAGADVAITARDVKGLEESRTCIDNAGRQALAYALDVRDVDACSSVIDAASHALNGLDILINNAGYEEIRPSLDVDEALWDRIVSINLKGAFFCAQAAARNMVALGTGGSIVNLCSLTSYVGVPTAVPYGSSKAGLMGMTHALAAEWAQHGIRVNAVAPGYFRTAMTDVFYQDEAWQQAMLAKIPQRRFGAMEDMAGAVVFLSSDASRYVTGHCIPVDGGYLASI</sequence>
<evidence type="ECO:0000256" key="1">
    <source>
        <dbReference type="ARBA" id="ARBA00006484"/>
    </source>
</evidence>
<dbReference type="Gene3D" id="3.40.50.720">
    <property type="entry name" value="NAD(P)-binding Rossmann-like Domain"/>
    <property type="match status" value="1"/>
</dbReference>
<dbReference type="SUPFAM" id="SSF51735">
    <property type="entry name" value="NAD(P)-binding Rossmann-fold domains"/>
    <property type="match status" value="1"/>
</dbReference>
<dbReference type="NCBIfam" id="NF005559">
    <property type="entry name" value="PRK07231.1"/>
    <property type="match status" value="1"/>
</dbReference>
<protein>
    <submittedName>
        <fullName evidence="2">NAD(P)-dependent dehydrogenase (Short-subunit alcohol dehydrogenase family)</fullName>
    </submittedName>
</protein>
<dbReference type="InterPro" id="IPR036291">
    <property type="entry name" value="NAD(P)-bd_dom_sf"/>
</dbReference>
<dbReference type="PRINTS" id="PR00081">
    <property type="entry name" value="GDHRDH"/>
</dbReference>
<dbReference type="PRINTS" id="PR00080">
    <property type="entry name" value="SDRFAMILY"/>
</dbReference>
<gene>
    <name evidence="2" type="ORF">QO002_005883</name>
</gene>
<dbReference type="PANTHER" id="PTHR42760:SF135">
    <property type="entry name" value="BLL7886 PROTEIN"/>
    <property type="match status" value="1"/>
</dbReference>
<dbReference type="InterPro" id="IPR002347">
    <property type="entry name" value="SDR_fam"/>
</dbReference>
<dbReference type="RefSeq" id="WP_307236383.1">
    <property type="nucleotide sequence ID" value="NZ_JAUSVF010000004.1"/>
</dbReference>
<keyword evidence="3" id="KW-1185">Reference proteome</keyword>
<dbReference type="Proteomes" id="UP001230207">
    <property type="component" value="Unassembled WGS sequence"/>
</dbReference>
<organism evidence="2 3">
    <name type="scientific">Pararhizobium capsulatum DSM 1112</name>
    <dbReference type="NCBI Taxonomy" id="1121113"/>
    <lineage>
        <taxon>Bacteria</taxon>
        <taxon>Pseudomonadati</taxon>
        <taxon>Pseudomonadota</taxon>
        <taxon>Alphaproteobacteria</taxon>
        <taxon>Hyphomicrobiales</taxon>
        <taxon>Rhizobiaceae</taxon>
        <taxon>Rhizobium/Agrobacterium group</taxon>
        <taxon>Pararhizobium</taxon>
    </lineage>
</organism>
<accession>A0ABU0C1A6</accession>
<evidence type="ECO:0000313" key="2">
    <source>
        <dbReference type="EMBL" id="MDQ0323676.1"/>
    </source>
</evidence>
<name>A0ABU0C1A6_9HYPH</name>